<evidence type="ECO:0000259" key="10">
    <source>
        <dbReference type="Pfam" id="PF02602"/>
    </source>
</evidence>
<evidence type="ECO:0000256" key="2">
    <source>
        <dbReference type="ARBA" id="ARBA00008133"/>
    </source>
</evidence>
<evidence type="ECO:0000313" key="12">
    <source>
        <dbReference type="Proteomes" id="UP000198615"/>
    </source>
</evidence>
<dbReference type="UniPathway" id="UPA00251">
    <property type="reaction ID" value="UER00320"/>
</dbReference>
<accession>A0A8G2BK68</accession>
<sequence>MAARRVIVTRPAEAAADLQAELAARGIEALAAPMLTVETIEPEDALPTALQAVLVTSGNGAQGAARLGLRRDLPVLAVGDATARAAAEAGFTAVTNAAGDAASLVDLVARACRPEAGPLVWVSGEAVSTDLVAALEAGGYTVIRRIAYRTAMAATLSSEVVAGLRAGAVEGVLFFSPRSAEAFARLAHGLELEAACATVSAYCLSDPIARMASKLAWRTIHVAETPTKAALIAAVVEGGSDRKVEKD</sequence>
<evidence type="ECO:0000256" key="5">
    <source>
        <dbReference type="ARBA" id="ARBA00023244"/>
    </source>
</evidence>
<evidence type="ECO:0000256" key="8">
    <source>
        <dbReference type="ARBA" id="ARBA00048617"/>
    </source>
</evidence>
<gene>
    <name evidence="11" type="ORF">SAMN05660686_02206</name>
</gene>
<comment type="function">
    <text evidence="6 9">Catalyzes cyclization of the linear tetrapyrrole, hydroxymethylbilane, to the macrocyclic uroporphyrinogen III.</text>
</comment>
<dbReference type="GO" id="GO:0006782">
    <property type="term" value="P:protoporphyrinogen IX biosynthetic process"/>
    <property type="evidence" value="ECO:0007669"/>
    <property type="project" value="UniProtKB-UniRule"/>
</dbReference>
<evidence type="ECO:0000256" key="6">
    <source>
        <dbReference type="ARBA" id="ARBA00037589"/>
    </source>
</evidence>
<dbReference type="GO" id="GO:0004852">
    <property type="term" value="F:uroporphyrinogen-III synthase activity"/>
    <property type="evidence" value="ECO:0007669"/>
    <property type="project" value="UniProtKB-UniRule"/>
</dbReference>
<evidence type="ECO:0000256" key="3">
    <source>
        <dbReference type="ARBA" id="ARBA00013109"/>
    </source>
</evidence>
<comment type="caution">
    <text evidence="11">The sequence shown here is derived from an EMBL/GenBank/DDBJ whole genome shotgun (WGS) entry which is preliminary data.</text>
</comment>
<proteinExistence type="inferred from homology"/>
<evidence type="ECO:0000256" key="9">
    <source>
        <dbReference type="RuleBase" id="RU366031"/>
    </source>
</evidence>
<evidence type="ECO:0000256" key="7">
    <source>
        <dbReference type="ARBA" id="ARBA00040167"/>
    </source>
</evidence>
<keyword evidence="5 9" id="KW-0627">Porphyrin biosynthesis</keyword>
<dbReference type="EC" id="4.2.1.75" evidence="3 9"/>
<dbReference type="SUPFAM" id="SSF69618">
    <property type="entry name" value="HemD-like"/>
    <property type="match status" value="1"/>
</dbReference>
<comment type="pathway">
    <text evidence="1 9">Porphyrin-containing compound metabolism; protoporphyrin-IX biosynthesis; coproporphyrinogen-III from 5-aminolevulinate: step 3/4.</text>
</comment>
<dbReference type="InterPro" id="IPR036108">
    <property type="entry name" value="4pyrrol_syn_uPrphyn_synt_sf"/>
</dbReference>
<dbReference type="PANTHER" id="PTHR38042">
    <property type="entry name" value="UROPORPHYRINOGEN-III SYNTHASE, CHLOROPLASTIC"/>
    <property type="match status" value="1"/>
</dbReference>
<name>A0A8G2BK68_9PROT</name>
<dbReference type="EMBL" id="FNBW01000006">
    <property type="protein sequence ID" value="SDF75468.1"/>
    <property type="molecule type" value="Genomic_DNA"/>
</dbReference>
<evidence type="ECO:0000313" key="11">
    <source>
        <dbReference type="EMBL" id="SDF75468.1"/>
    </source>
</evidence>
<dbReference type="OrthoDB" id="7163809at2"/>
<comment type="similarity">
    <text evidence="2 9">Belongs to the uroporphyrinogen-III synthase family.</text>
</comment>
<dbReference type="Gene3D" id="3.40.50.10090">
    <property type="match status" value="2"/>
</dbReference>
<comment type="catalytic activity">
    <reaction evidence="8 9">
        <text>hydroxymethylbilane = uroporphyrinogen III + H2O</text>
        <dbReference type="Rhea" id="RHEA:18965"/>
        <dbReference type="ChEBI" id="CHEBI:15377"/>
        <dbReference type="ChEBI" id="CHEBI:57308"/>
        <dbReference type="ChEBI" id="CHEBI:57845"/>
        <dbReference type="EC" id="4.2.1.75"/>
    </reaction>
</comment>
<dbReference type="PANTHER" id="PTHR38042:SF1">
    <property type="entry name" value="UROPORPHYRINOGEN-III SYNTHASE, CHLOROPLASTIC"/>
    <property type="match status" value="1"/>
</dbReference>
<protein>
    <recommendedName>
        <fullName evidence="7 9">Uroporphyrinogen-III synthase</fullName>
        <ecNumber evidence="3 9">4.2.1.75</ecNumber>
    </recommendedName>
</protein>
<dbReference type="InterPro" id="IPR003754">
    <property type="entry name" value="4pyrrol_synth_uPrphyn_synth"/>
</dbReference>
<dbReference type="Pfam" id="PF02602">
    <property type="entry name" value="HEM4"/>
    <property type="match status" value="1"/>
</dbReference>
<reference evidence="11 12" key="1">
    <citation type="submission" date="2016-10" db="EMBL/GenBank/DDBJ databases">
        <authorList>
            <person name="Varghese N."/>
            <person name="Submissions S."/>
        </authorList>
    </citation>
    <scope>NUCLEOTIDE SEQUENCE [LARGE SCALE GENOMIC DNA]</scope>
    <source>
        <strain evidence="11 12">DSM 18839</strain>
    </source>
</reference>
<keyword evidence="12" id="KW-1185">Reference proteome</keyword>
<dbReference type="InterPro" id="IPR039793">
    <property type="entry name" value="UROS/Hem4"/>
</dbReference>
<keyword evidence="4 9" id="KW-0456">Lyase</keyword>
<dbReference type="GO" id="GO:0006780">
    <property type="term" value="P:uroporphyrinogen III biosynthetic process"/>
    <property type="evidence" value="ECO:0007669"/>
    <property type="project" value="UniProtKB-UniRule"/>
</dbReference>
<evidence type="ECO:0000256" key="4">
    <source>
        <dbReference type="ARBA" id="ARBA00023239"/>
    </source>
</evidence>
<feature type="domain" description="Tetrapyrrole biosynthesis uroporphyrinogen III synthase" evidence="10">
    <location>
        <begin position="17"/>
        <end position="233"/>
    </location>
</feature>
<dbReference type="AlphaFoldDB" id="A0A8G2BK68"/>
<dbReference type="Proteomes" id="UP000198615">
    <property type="component" value="Unassembled WGS sequence"/>
</dbReference>
<organism evidence="11 12">
    <name type="scientific">Thalassobaculum litoreum DSM 18839</name>
    <dbReference type="NCBI Taxonomy" id="1123362"/>
    <lineage>
        <taxon>Bacteria</taxon>
        <taxon>Pseudomonadati</taxon>
        <taxon>Pseudomonadota</taxon>
        <taxon>Alphaproteobacteria</taxon>
        <taxon>Rhodospirillales</taxon>
        <taxon>Thalassobaculaceae</taxon>
        <taxon>Thalassobaculum</taxon>
    </lineage>
</organism>
<evidence type="ECO:0000256" key="1">
    <source>
        <dbReference type="ARBA" id="ARBA00004772"/>
    </source>
</evidence>
<dbReference type="CDD" id="cd06578">
    <property type="entry name" value="HemD"/>
    <property type="match status" value="1"/>
</dbReference>
<dbReference type="RefSeq" id="WP_093150251.1">
    <property type="nucleotide sequence ID" value="NZ_FNBW01000006.1"/>
</dbReference>